<dbReference type="AlphaFoldDB" id="D5X2C1"/>
<accession>D5X2C1</accession>
<reference evidence="2" key="1">
    <citation type="submission" date="2010-04" db="EMBL/GenBank/DDBJ databases">
        <title>Complete sequence of Thiomonas intermedia K12.</title>
        <authorList>
            <consortium name="US DOE Joint Genome Institute"/>
            <person name="Lucas S."/>
            <person name="Copeland A."/>
            <person name="Lapidus A."/>
            <person name="Cheng J.-F."/>
            <person name="Bruce D."/>
            <person name="Goodwin L."/>
            <person name="Pitluck S."/>
            <person name="Davenport K."/>
            <person name="Detter J.C."/>
            <person name="Han C."/>
            <person name="Tapia R."/>
            <person name="Land M."/>
            <person name="Hauser L."/>
            <person name="Kyrpides N."/>
            <person name="Ovchinnikova G."/>
            <person name="Kerfeld C.A."/>
            <person name="Cannon G.C."/>
            <person name="Heinhorst S."/>
            <person name="Woyke T."/>
        </authorList>
    </citation>
    <scope>NUCLEOTIDE SEQUENCE [LARGE SCALE GENOMIC DNA]</scope>
    <source>
        <strain evidence="2">K12</strain>
    </source>
</reference>
<dbReference type="EMBL" id="CP002021">
    <property type="protein sequence ID" value="ADG31267.1"/>
    <property type="molecule type" value="Genomic_DNA"/>
</dbReference>
<name>D5X2C1_THIK1</name>
<feature type="region of interest" description="Disordered" evidence="1">
    <location>
        <begin position="1"/>
        <end position="37"/>
    </location>
</feature>
<sequence>MSTSPATPKPNSTARSTPVSSPPVTRHTTADITAADGVINPARTRNGVTVVPSTSGSVTPITVNGATKPSCRMPTRGITARASSLWLRDEIYERSLRLVDRFRVIRTIDIAGWCFPERPFKAALTAAQRAVRGLVKQGLLRRYRTDRFQTVYGLTQRGVDWLGERGYAAASSVRRVSDMTNPEHRLWAQFLVICARARGLRALTESELLQELNAAAKKPVQGYITVSVRRGNGTVLKNLRPDAVAFEKAGLDAIWFEVDRSKRGSERQADLVALIHALGRKTADGKTLRQLVVQCKTERIERDAIRLVEQLAAASNGQVLTEGRSHIRRREHGVYEVWAAVPYQYRDGRVSLTDDCIGHIIVQMLPTWLPKVRIDATNRWSTDGWFEANFLPFKLPPARGRWELPVSPFLPCEEETE</sequence>
<gene>
    <name evidence="2" type="ordered locus">Tint_1903</name>
</gene>
<dbReference type="BioCyc" id="TINT75379:TINT_RS09545-MONOMER"/>
<dbReference type="KEGG" id="tin:Tint_1903"/>
<organism evidence="2">
    <name type="scientific">Thiomonas intermedia (strain K12)</name>
    <name type="common">Thiobacillus intermedius</name>
    <dbReference type="NCBI Taxonomy" id="75379"/>
    <lineage>
        <taxon>Bacteria</taxon>
        <taxon>Pseudomonadati</taxon>
        <taxon>Pseudomonadota</taxon>
        <taxon>Betaproteobacteria</taxon>
        <taxon>Burkholderiales</taxon>
        <taxon>Thiomonas</taxon>
    </lineage>
</organism>
<dbReference type="HOGENOM" id="CLU_054575_0_0_4"/>
<proteinExistence type="predicted"/>
<evidence type="ECO:0000313" key="2">
    <source>
        <dbReference type="EMBL" id="ADG31267.1"/>
    </source>
</evidence>
<feature type="compositionally biased region" description="Polar residues" evidence="1">
    <location>
        <begin position="1"/>
        <end position="31"/>
    </location>
</feature>
<evidence type="ECO:0000256" key="1">
    <source>
        <dbReference type="SAM" id="MobiDB-lite"/>
    </source>
</evidence>
<protein>
    <submittedName>
        <fullName evidence="2">Uncharacterized protein</fullName>
    </submittedName>
</protein>
<dbReference type="eggNOG" id="ENOG503384Q">
    <property type="taxonomic scope" value="Bacteria"/>
</dbReference>